<dbReference type="GO" id="GO:0003905">
    <property type="term" value="F:alkylbase DNA N-glycosylase activity"/>
    <property type="evidence" value="ECO:0007669"/>
    <property type="project" value="InterPro"/>
</dbReference>
<evidence type="ECO:0000256" key="4">
    <source>
        <dbReference type="ARBA" id="ARBA00023204"/>
    </source>
</evidence>
<reference evidence="6 7" key="1">
    <citation type="submission" date="2017-04" db="EMBL/GenBank/DDBJ databases">
        <authorList>
            <person name="Afonso C.L."/>
            <person name="Miller P.J."/>
            <person name="Scott M.A."/>
            <person name="Spackman E."/>
            <person name="Goraichik I."/>
            <person name="Dimitrov K.M."/>
            <person name="Suarez D.L."/>
            <person name="Swayne D.E."/>
        </authorList>
    </citation>
    <scope>NUCLEOTIDE SEQUENCE [LARGE SCALE GENOMIC DNA]</scope>
    <source>
        <strain evidence="6 7">DSM 12816</strain>
    </source>
</reference>
<keyword evidence="4 5" id="KW-0234">DNA repair</keyword>
<evidence type="ECO:0000313" key="6">
    <source>
        <dbReference type="EMBL" id="SMC47583.1"/>
    </source>
</evidence>
<evidence type="ECO:0000256" key="2">
    <source>
        <dbReference type="ARBA" id="ARBA00022763"/>
    </source>
</evidence>
<dbReference type="CDD" id="cd00540">
    <property type="entry name" value="AAG"/>
    <property type="match status" value="1"/>
</dbReference>
<dbReference type="InterPro" id="IPR003180">
    <property type="entry name" value="MPG"/>
</dbReference>
<dbReference type="PANTHER" id="PTHR10429:SF0">
    <property type="entry name" value="DNA-3-METHYLADENINE GLYCOSYLASE"/>
    <property type="match status" value="1"/>
</dbReference>
<keyword evidence="3 5" id="KW-0378">Hydrolase</keyword>
<dbReference type="GO" id="GO:0006284">
    <property type="term" value="P:base-excision repair"/>
    <property type="evidence" value="ECO:0007669"/>
    <property type="project" value="InterPro"/>
</dbReference>
<dbReference type="InterPro" id="IPR011034">
    <property type="entry name" value="Formyl_transferase-like_C_sf"/>
</dbReference>
<evidence type="ECO:0000256" key="1">
    <source>
        <dbReference type="ARBA" id="ARBA00009232"/>
    </source>
</evidence>
<accession>A0A1W1ZGU4</accession>
<dbReference type="HAMAP" id="MF_00527">
    <property type="entry name" value="3MGH"/>
    <property type="match status" value="1"/>
</dbReference>
<dbReference type="GO" id="GO:0003677">
    <property type="term" value="F:DNA binding"/>
    <property type="evidence" value="ECO:0007669"/>
    <property type="project" value="InterPro"/>
</dbReference>
<evidence type="ECO:0000313" key="7">
    <source>
        <dbReference type="Proteomes" id="UP000192790"/>
    </source>
</evidence>
<protein>
    <recommendedName>
        <fullName evidence="5">Putative 3-methyladenine DNA glycosylase</fullName>
        <ecNumber evidence="5">3.2.2.-</ecNumber>
    </recommendedName>
</protein>
<dbReference type="PANTHER" id="PTHR10429">
    <property type="entry name" value="DNA-3-METHYLADENINE GLYCOSYLASE"/>
    <property type="match status" value="1"/>
</dbReference>
<dbReference type="SUPFAM" id="SSF50486">
    <property type="entry name" value="FMT C-terminal domain-like"/>
    <property type="match status" value="1"/>
</dbReference>
<dbReference type="AlphaFoldDB" id="A0A1W1ZGU4"/>
<dbReference type="Gene3D" id="3.10.300.10">
    <property type="entry name" value="Methylpurine-DNA glycosylase (MPG)"/>
    <property type="match status" value="1"/>
</dbReference>
<gene>
    <name evidence="6" type="ORF">SAMN02745168_1074</name>
</gene>
<organism evidence="6 7">
    <name type="scientific">Papillibacter cinnamivorans DSM 12816</name>
    <dbReference type="NCBI Taxonomy" id="1122930"/>
    <lineage>
        <taxon>Bacteria</taxon>
        <taxon>Bacillati</taxon>
        <taxon>Bacillota</taxon>
        <taxon>Clostridia</taxon>
        <taxon>Eubacteriales</taxon>
        <taxon>Oscillospiraceae</taxon>
        <taxon>Papillibacter</taxon>
    </lineage>
</organism>
<keyword evidence="7" id="KW-1185">Reference proteome</keyword>
<evidence type="ECO:0000256" key="3">
    <source>
        <dbReference type="ARBA" id="ARBA00022801"/>
    </source>
</evidence>
<dbReference type="STRING" id="1122930.SAMN02745168_1074"/>
<dbReference type="EMBL" id="FWXW01000002">
    <property type="protein sequence ID" value="SMC47583.1"/>
    <property type="molecule type" value="Genomic_DNA"/>
</dbReference>
<keyword evidence="2 5" id="KW-0227">DNA damage</keyword>
<dbReference type="NCBIfam" id="TIGR00567">
    <property type="entry name" value="3mg"/>
    <property type="match status" value="1"/>
</dbReference>
<dbReference type="EC" id="3.2.2.-" evidence="5"/>
<name>A0A1W1ZGU4_9FIRM</name>
<sequence length="205" mass="22777">MPVLGREFYNRDTLAVAEDVMGKYLVRTLPEETLVCRIVETEAYAGPGDKACHSYGYRRTPRNSVMFGLPGCAYVYFVYGMHHCLNFVTEAEGEPCAVLIRALEPVVGGDSMALRRYGLPYNALSAYRKKNLLNGPGKLCQALDITRAQNGADLTEGPLLLRDDLPGVFLEDATARAILSGPRIGIGYAQEAKDYPYRFYYENSK</sequence>
<dbReference type="InterPro" id="IPR036995">
    <property type="entry name" value="MPG_sf"/>
</dbReference>
<dbReference type="FunFam" id="3.10.300.10:FF:000001">
    <property type="entry name" value="Putative 3-methyladenine DNA glycosylase"/>
    <property type="match status" value="1"/>
</dbReference>
<dbReference type="Pfam" id="PF02245">
    <property type="entry name" value="Pur_DNA_glyco"/>
    <property type="match status" value="1"/>
</dbReference>
<dbReference type="OrthoDB" id="9794313at2"/>
<dbReference type="RefSeq" id="WP_084233707.1">
    <property type="nucleotide sequence ID" value="NZ_FWXW01000002.1"/>
</dbReference>
<dbReference type="Proteomes" id="UP000192790">
    <property type="component" value="Unassembled WGS sequence"/>
</dbReference>
<proteinExistence type="inferred from homology"/>
<evidence type="ECO:0000256" key="5">
    <source>
        <dbReference type="HAMAP-Rule" id="MF_00527"/>
    </source>
</evidence>
<comment type="similarity">
    <text evidence="1 5">Belongs to the DNA glycosylase MPG family.</text>
</comment>